<organism evidence="1">
    <name type="scientific">Anguilla anguilla</name>
    <name type="common">European freshwater eel</name>
    <name type="synonym">Muraena anguilla</name>
    <dbReference type="NCBI Taxonomy" id="7936"/>
    <lineage>
        <taxon>Eukaryota</taxon>
        <taxon>Metazoa</taxon>
        <taxon>Chordata</taxon>
        <taxon>Craniata</taxon>
        <taxon>Vertebrata</taxon>
        <taxon>Euteleostomi</taxon>
        <taxon>Actinopterygii</taxon>
        <taxon>Neopterygii</taxon>
        <taxon>Teleostei</taxon>
        <taxon>Anguilliformes</taxon>
        <taxon>Anguillidae</taxon>
        <taxon>Anguilla</taxon>
    </lineage>
</organism>
<protein>
    <submittedName>
        <fullName evidence="1">Uncharacterized protein</fullName>
    </submittedName>
</protein>
<sequence>MLKCLLTWYKEHPRVQTIYQPFGIFRIHNPTRVGVFFFLVGETTNLKSLSGAI</sequence>
<reference evidence="1" key="2">
    <citation type="journal article" date="2015" name="Fish Shellfish Immunol.">
        <title>Early steps in the European eel (Anguilla anguilla)-Vibrio vulnificus interaction in the gills: Role of the RtxA13 toxin.</title>
        <authorList>
            <person name="Callol A."/>
            <person name="Pajuelo D."/>
            <person name="Ebbesson L."/>
            <person name="Teles M."/>
            <person name="MacKenzie S."/>
            <person name="Amaro C."/>
        </authorList>
    </citation>
    <scope>NUCLEOTIDE SEQUENCE</scope>
</reference>
<accession>A0A0E9WG73</accession>
<reference evidence="1" key="1">
    <citation type="submission" date="2014-11" db="EMBL/GenBank/DDBJ databases">
        <authorList>
            <person name="Amaro Gonzalez C."/>
        </authorList>
    </citation>
    <scope>NUCLEOTIDE SEQUENCE</scope>
</reference>
<dbReference type="EMBL" id="GBXM01019230">
    <property type="protein sequence ID" value="JAH89347.1"/>
    <property type="molecule type" value="Transcribed_RNA"/>
</dbReference>
<proteinExistence type="predicted"/>
<dbReference type="AlphaFoldDB" id="A0A0E9WG73"/>
<name>A0A0E9WG73_ANGAN</name>
<evidence type="ECO:0000313" key="1">
    <source>
        <dbReference type="EMBL" id="JAH89347.1"/>
    </source>
</evidence>